<gene>
    <name evidence="2" type="ORF">DFR38_11825</name>
</gene>
<organism evidence="2 3">
    <name type="scientific">Aquitalea magnusonii</name>
    <dbReference type="NCBI Taxonomy" id="332411"/>
    <lineage>
        <taxon>Bacteria</taxon>
        <taxon>Pseudomonadati</taxon>
        <taxon>Pseudomonadota</taxon>
        <taxon>Betaproteobacteria</taxon>
        <taxon>Neisseriales</taxon>
        <taxon>Chromobacteriaceae</taxon>
        <taxon>Aquitalea</taxon>
    </lineage>
</organism>
<comment type="caution">
    <text evidence="2">The sequence shown here is derived from an EMBL/GenBank/DDBJ whole genome shotgun (WGS) entry which is preliminary data.</text>
</comment>
<protein>
    <submittedName>
        <fullName evidence="2">Uncharacterized protein</fullName>
    </submittedName>
</protein>
<keyword evidence="1" id="KW-1133">Transmembrane helix</keyword>
<reference evidence="2 3" key="1">
    <citation type="submission" date="2018-05" db="EMBL/GenBank/DDBJ databases">
        <title>Genomic Encyclopedia of Type Strains, Phase IV (KMG-IV): sequencing the most valuable type-strain genomes for metagenomic binning, comparative biology and taxonomic classification.</title>
        <authorList>
            <person name="Goeker M."/>
        </authorList>
    </citation>
    <scope>NUCLEOTIDE SEQUENCE [LARGE SCALE GENOMIC DNA]</scope>
    <source>
        <strain evidence="2 3">DSM 25134</strain>
    </source>
</reference>
<keyword evidence="1" id="KW-0472">Membrane</keyword>
<keyword evidence="1" id="KW-0812">Transmembrane</keyword>
<dbReference type="Proteomes" id="UP000248395">
    <property type="component" value="Unassembled WGS sequence"/>
</dbReference>
<evidence type="ECO:0000313" key="2">
    <source>
        <dbReference type="EMBL" id="PXX42745.1"/>
    </source>
</evidence>
<dbReference type="EMBL" id="QJKC01000018">
    <property type="protein sequence ID" value="PXX42745.1"/>
    <property type="molecule type" value="Genomic_DNA"/>
</dbReference>
<accession>A0A318J863</accession>
<dbReference type="RefSeq" id="WP_146216000.1">
    <property type="nucleotide sequence ID" value="NZ_LNQU01000019.1"/>
</dbReference>
<proteinExistence type="predicted"/>
<sequence>MRPALRPFHTWQRQQGMATILLVLLVGMAMTATAMTIFFRVRGAQDMQMSVHASTQAEIKAWEGVQALTQVLNNASVAPSIYAQVSNGSCPSFSIGLSGVSIATISCSISNMQLTATVTGTSGPATSTVQLVYQLSQSGSPGGSSQAGAAVTINGDLNYSGGSLSLVNGSSLANVIVNGNITIGNGATAYISGCATGDISLSGGGIANGASLNALGDITISNMSSPTNTSLAARNITITQDDGTYTAIKAGAYLVNVYSDGSLVGTAYVGGTLSGSSVIPNSNSINVTLVSGASATYSYPTYNGHTITLGYNSVYGGVVKFSKATVGTMWGNQITLTGWYGNYTKLYSNSDISMVQNAISTFIGGGNLTVSSYNLPTMTSGKLVGKYTNTGGNSSAIANLTTGVAASNAPGLPGLPSCAVTTTSYNVSDYKNKANYTFYINSNNSHPMVTILNVKTSTGIDVSGTYDLTTDPLQTLKGFDLFQCQWYNASCFSTANANASGWVLSGIYKWPPGIVYFDGNLKIDGLSGSLNGLINSLVVNGALTLTNSGSNLILHAPNYSTAALVCGGNFWPTNVCSSTTALGTTALANDAIISQAALSANGWTIYGNVISGTTVSTAGGTDTIYGGLYEGQNAKSTMTVSQGGLVVDTSNVSSSQASTGLGSTTTNGNSTLTYSAAVLWAKYI</sequence>
<dbReference type="OrthoDB" id="8594649at2"/>
<evidence type="ECO:0000313" key="3">
    <source>
        <dbReference type="Proteomes" id="UP000248395"/>
    </source>
</evidence>
<feature type="transmembrane region" description="Helical" evidence="1">
    <location>
        <begin position="20"/>
        <end position="39"/>
    </location>
</feature>
<keyword evidence="3" id="KW-1185">Reference proteome</keyword>
<evidence type="ECO:0000256" key="1">
    <source>
        <dbReference type="SAM" id="Phobius"/>
    </source>
</evidence>
<dbReference type="AlphaFoldDB" id="A0A318J863"/>
<name>A0A318J863_9NEIS</name>